<feature type="compositionally biased region" description="Polar residues" evidence="1">
    <location>
        <begin position="496"/>
        <end position="511"/>
    </location>
</feature>
<feature type="region of interest" description="Disordered" evidence="1">
    <location>
        <begin position="466"/>
        <end position="530"/>
    </location>
</feature>
<keyword evidence="3" id="KW-1185">Reference proteome</keyword>
<reference evidence="2 3" key="1">
    <citation type="submission" date="2024-10" db="EMBL/GenBank/DDBJ databases">
        <title>The Natural Products Discovery Center: Release of the First 8490 Sequenced Strains for Exploring Actinobacteria Biosynthetic Diversity.</title>
        <authorList>
            <person name="Kalkreuter E."/>
            <person name="Kautsar S.A."/>
            <person name="Yang D."/>
            <person name="Bader C.D."/>
            <person name="Teijaro C.N."/>
            <person name="Fluegel L."/>
            <person name="Davis C.M."/>
            <person name="Simpson J.R."/>
            <person name="Lauterbach L."/>
            <person name="Steele A.D."/>
            <person name="Gui C."/>
            <person name="Meng S."/>
            <person name="Li G."/>
            <person name="Viehrig K."/>
            <person name="Ye F."/>
            <person name="Su P."/>
            <person name="Kiefer A.F."/>
            <person name="Nichols A."/>
            <person name="Cepeda A.J."/>
            <person name="Yan W."/>
            <person name="Fan B."/>
            <person name="Jiang Y."/>
            <person name="Adhikari A."/>
            <person name="Zheng C.-J."/>
            <person name="Schuster L."/>
            <person name="Cowan T.M."/>
            <person name="Smanski M.J."/>
            <person name="Chevrette M.G."/>
            <person name="De Carvalho L.P.S."/>
            <person name="Shen B."/>
        </authorList>
    </citation>
    <scope>NUCLEOTIDE SEQUENCE [LARGE SCALE GENOMIC DNA]</scope>
    <source>
        <strain evidence="2 3">NPDC001867</strain>
    </source>
</reference>
<proteinExistence type="predicted"/>
<feature type="compositionally biased region" description="Polar residues" evidence="1">
    <location>
        <begin position="75"/>
        <end position="86"/>
    </location>
</feature>
<feature type="compositionally biased region" description="Low complexity" evidence="1">
    <location>
        <begin position="35"/>
        <end position="55"/>
    </location>
</feature>
<protein>
    <submittedName>
        <fullName evidence="2">Uncharacterized protein</fullName>
    </submittedName>
</protein>
<evidence type="ECO:0000256" key="1">
    <source>
        <dbReference type="SAM" id="MobiDB-lite"/>
    </source>
</evidence>
<name>A0ABW6T7W0_9NOCA</name>
<dbReference type="EMBL" id="JBIATK010000002">
    <property type="protein sequence ID" value="MFF4022250.1"/>
    <property type="molecule type" value="Genomic_DNA"/>
</dbReference>
<comment type="caution">
    <text evidence="2">The sequence shown here is derived from an EMBL/GenBank/DDBJ whole genome shotgun (WGS) entry which is preliminary data.</text>
</comment>
<gene>
    <name evidence="2" type="ORF">ACFYY5_05335</name>
</gene>
<dbReference type="RefSeq" id="WP_387129198.1">
    <property type="nucleotide sequence ID" value="NZ_JBIATK010000002.1"/>
</dbReference>
<evidence type="ECO:0000313" key="2">
    <source>
        <dbReference type="EMBL" id="MFF4022250.1"/>
    </source>
</evidence>
<dbReference type="Proteomes" id="UP001602089">
    <property type="component" value="Unassembled WGS sequence"/>
</dbReference>
<evidence type="ECO:0000313" key="3">
    <source>
        <dbReference type="Proteomes" id="UP001602089"/>
    </source>
</evidence>
<feature type="compositionally biased region" description="Polar residues" evidence="1">
    <location>
        <begin position="1"/>
        <end position="13"/>
    </location>
</feature>
<feature type="region of interest" description="Disordered" evidence="1">
    <location>
        <begin position="1"/>
        <end position="131"/>
    </location>
</feature>
<sequence>MGSPPSESSTNPYLNDPLWTSLAAADRQRKQQNQSPTSSGKTSASESGSPKASSEVGNSAQLQALGLTQRAIRNPGQSAAAQNSRKVASDPVLTPLLNDSEPPGGTSPRLAKSNSASPEDGAPTSAPMSEVDRQKLASIQQLGLWPTQDPQVRAQQHQSPALMGLPDTLAIVGDGSLRDDQPLVLPSGATVESHTRQLDPNSTETTLTTRYRGQTMTSSRTDLHVAGAEGSKQTLTFGSDNRLDEITITRNDVTRHYFPVLDDQGHRIPGLYVGGDGAYRYPIQVATDDHGNPIAVTELPKQSDAPSGSSGHHGLLGDALRGGWNFGKGLVEPLRDTFAGAAGATGAFDGLSDETRRENNLPNRADILKGFKQQGLDLGTAMLADQKAGNHWGVLNEGSKLTIGTDWTQFPDHPAETAGNAVTGLALVLAPTKFLKGFRGERIPDLDYPDLPNGVLGGLGNSDHAVTTKIPGPAGNSARSAELQGSGLLPRDSGGSEPQQPQISSGLSAPTSGDGVRPPRPTYDPWNNHYDPWNDGLVFCA</sequence>
<accession>A0ABW6T7W0</accession>
<organism evidence="2 3">
    <name type="scientific">Nocardia elegans</name>
    <dbReference type="NCBI Taxonomy" id="300029"/>
    <lineage>
        <taxon>Bacteria</taxon>
        <taxon>Bacillati</taxon>
        <taxon>Actinomycetota</taxon>
        <taxon>Actinomycetes</taxon>
        <taxon>Mycobacteriales</taxon>
        <taxon>Nocardiaceae</taxon>
        <taxon>Nocardia</taxon>
    </lineage>
</organism>